<reference evidence="2 3" key="1">
    <citation type="journal article" date="2018" name="PLoS Genet.">
        <title>Population sequencing reveals clonal diversity and ancestral inbreeding in the grapevine cultivar Chardonnay.</title>
        <authorList>
            <person name="Roach M.J."/>
            <person name="Johnson D.L."/>
            <person name="Bohlmann J."/>
            <person name="van Vuuren H.J."/>
            <person name="Jones S.J."/>
            <person name="Pretorius I.S."/>
            <person name="Schmidt S.A."/>
            <person name="Borneman A.R."/>
        </authorList>
    </citation>
    <scope>NUCLEOTIDE SEQUENCE [LARGE SCALE GENOMIC DNA]</scope>
    <source>
        <strain evidence="3">cv. Chardonnay</strain>
        <tissue evidence="2">Leaf</tissue>
    </source>
</reference>
<dbReference type="EMBL" id="QGNW01000172">
    <property type="protein sequence ID" value="RVW88509.1"/>
    <property type="molecule type" value="Genomic_DNA"/>
</dbReference>
<protein>
    <submittedName>
        <fullName evidence="2">Uncharacterized protein</fullName>
    </submittedName>
</protein>
<dbReference type="Proteomes" id="UP000288805">
    <property type="component" value="Unassembled WGS sequence"/>
</dbReference>
<evidence type="ECO:0000256" key="1">
    <source>
        <dbReference type="SAM" id="MobiDB-lite"/>
    </source>
</evidence>
<sequence length="285" mass="31204">MGEVAGFGERAAEFLAEKKNRGEGLQLAGSQSTSLKGNCSAGFGERAAEFLAEKKNRGEGLQLAGSQSTSLKGNCSGLVLSEGQRFSEGRQSLNGRFWREGCRVSGREEEQRRGIAACWKPINIAQGELLSSHLSPSGNLPSFPFPSLLLSLSFLPFPHHHRHHCQRPTAAAAFHLWLLVPPVAAGERRQQQWVIGSGGGGDLEREGKRKKEGGEREREGGCRAEGTVSGHALGMALTVVMSRKRRKKRGIERNREKRERGEIAGRRELRRRGDSRFWLVGEAGG</sequence>
<feature type="region of interest" description="Disordered" evidence="1">
    <location>
        <begin position="242"/>
        <end position="266"/>
    </location>
</feature>
<feature type="compositionally biased region" description="Basic and acidic residues" evidence="1">
    <location>
        <begin position="251"/>
        <end position="266"/>
    </location>
</feature>
<feature type="region of interest" description="Disordered" evidence="1">
    <location>
        <begin position="194"/>
        <end position="226"/>
    </location>
</feature>
<name>A0A438HVN2_VITVI</name>
<evidence type="ECO:0000313" key="3">
    <source>
        <dbReference type="Proteomes" id="UP000288805"/>
    </source>
</evidence>
<gene>
    <name evidence="2" type="ORF">CK203_033038</name>
</gene>
<dbReference type="AlphaFoldDB" id="A0A438HVN2"/>
<feature type="compositionally biased region" description="Basic and acidic residues" evidence="1">
    <location>
        <begin position="202"/>
        <end position="222"/>
    </location>
</feature>
<comment type="caution">
    <text evidence="2">The sequence shown here is derived from an EMBL/GenBank/DDBJ whole genome shotgun (WGS) entry which is preliminary data.</text>
</comment>
<proteinExistence type="predicted"/>
<accession>A0A438HVN2</accession>
<organism evidence="2 3">
    <name type="scientific">Vitis vinifera</name>
    <name type="common">Grape</name>
    <dbReference type="NCBI Taxonomy" id="29760"/>
    <lineage>
        <taxon>Eukaryota</taxon>
        <taxon>Viridiplantae</taxon>
        <taxon>Streptophyta</taxon>
        <taxon>Embryophyta</taxon>
        <taxon>Tracheophyta</taxon>
        <taxon>Spermatophyta</taxon>
        <taxon>Magnoliopsida</taxon>
        <taxon>eudicotyledons</taxon>
        <taxon>Gunneridae</taxon>
        <taxon>Pentapetalae</taxon>
        <taxon>rosids</taxon>
        <taxon>Vitales</taxon>
        <taxon>Vitaceae</taxon>
        <taxon>Viteae</taxon>
        <taxon>Vitis</taxon>
    </lineage>
</organism>
<evidence type="ECO:0000313" key="2">
    <source>
        <dbReference type="EMBL" id="RVW88509.1"/>
    </source>
</evidence>